<evidence type="ECO:0000256" key="1">
    <source>
        <dbReference type="SAM" id="MobiDB-lite"/>
    </source>
</evidence>
<dbReference type="EMBL" id="MU006563">
    <property type="protein sequence ID" value="KAF2750899.1"/>
    <property type="molecule type" value="Genomic_DNA"/>
</dbReference>
<dbReference type="AlphaFoldDB" id="A0A6A6VM64"/>
<feature type="compositionally biased region" description="Low complexity" evidence="1">
    <location>
        <begin position="114"/>
        <end position="125"/>
    </location>
</feature>
<feature type="region of interest" description="Disordered" evidence="1">
    <location>
        <begin position="1"/>
        <end position="57"/>
    </location>
</feature>
<organism evidence="2 3">
    <name type="scientific">Sporormia fimetaria CBS 119925</name>
    <dbReference type="NCBI Taxonomy" id="1340428"/>
    <lineage>
        <taxon>Eukaryota</taxon>
        <taxon>Fungi</taxon>
        <taxon>Dikarya</taxon>
        <taxon>Ascomycota</taxon>
        <taxon>Pezizomycotina</taxon>
        <taxon>Dothideomycetes</taxon>
        <taxon>Pleosporomycetidae</taxon>
        <taxon>Pleosporales</taxon>
        <taxon>Sporormiaceae</taxon>
        <taxon>Sporormia</taxon>
    </lineage>
</organism>
<accession>A0A6A6VM64</accession>
<feature type="compositionally biased region" description="Low complexity" evidence="1">
    <location>
        <begin position="35"/>
        <end position="52"/>
    </location>
</feature>
<protein>
    <submittedName>
        <fullName evidence="2">Uncharacterized protein</fullName>
    </submittedName>
</protein>
<sequence>MAPQQKTLPQKKKAPVPQAKRLPQQKAPQTKRIPQTKPLPQKKAPAPAPQQKSWLAKTANAATTGISNFAGGIITAAGNGVAGAGKGAADSVANTTASWGSMVRDYGNSIKDATGARGSRAATATNPLGLSGTSAGAKTAFRGRPGNASYGKGSASNPLGL</sequence>
<feature type="region of interest" description="Disordered" evidence="1">
    <location>
        <begin position="114"/>
        <end position="161"/>
    </location>
</feature>
<feature type="compositionally biased region" description="Polar residues" evidence="1">
    <location>
        <begin position="126"/>
        <end position="136"/>
    </location>
</feature>
<gene>
    <name evidence="2" type="ORF">M011DRAFT_464708</name>
</gene>
<evidence type="ECO:0000313" key="3">
    <source>
        <dbReference type="Proteomes" id="UP000799440"/>
    </source>
</evidence>
<dbReference type="OrthoDB" id="3791134at2759"/>
<proteinExistence type="predicted"/>
<name>A0A6A6VM64_9PLEO</name>
<keyword evidence="3" id="KW-1185">Reference proteome</keyword>
<dbReference type="Proteomes" id="UP000799440">
    <property type="component" value="Unassembled WGS sequence"/>
</dbReference>
<evidence type="ECO:0000313" key="2">
    <source>
        <dbReference type="EMBL" id="KAF2750899.1"/>
    </source>
</evidence>
<reference evidence="2" key="1">
    <citation type="journal article" date="2020" name="Stud. Mycol.">
        <title>101 Dothideomycetes genomes: a test case for predicting lifestyles and emergence of pathogens.</title>
        <authorList>
            <person name="Haridas S."/>
            <person name="Albert R."/>
            <person name="Binder M."/>
            <person name="Bloem J."/>
            <person name="Labutti K."/>
            <person name="Salamov A."/>
            <person name="Andreopoulos B."/>
            <person name="Baker S."/>
            <person name="Barry K."/>
            <person name="Bills G."/>
            <person name="Bluhm B."/>
            <person name="Cannon C."/>
            <person name="Castanera R."/>
            <person name="Culley D."/>
            <person name="Daum C."/>
            <person name="Ezra D."/>
            <person name="Gonzalez J."/>
            <person name="Henrissat B."/>
            <person name="Kuo A."/>
            <person name="Liang C."/>
            <person name="Lipzen A."/>
            <person name="Lutzoni F."/>
            <person name="Magnuson J."/>
            <person name="Mondo S."/>
            <person name="Nolan M."/>
            <person name="Ohm R."/>
            <person name="Pangilinan J."/>
            <person name="Park H.-J."/>
            <person name="Ramirez L."/>
            <person name="Alfaro M."/>
            <person name="Sun H."/>
            <person name="Tritt A."/>
            <person name="Yoshinaga Y."/>
            <person name="Zwiers L.-H."/>
            <person name="Turgeon B."/>
            <person name="Goodwin S."/>
            <person name="Spatafora J."/>
            <person name="Crous P."/>
            <person name="Grigoriev I."/>
        </authorList>
    </citation>
    <scope>NUCLEOTIDE SEQUENCE</scope>
    <source>
        <strain evidence="2">CBS 119925</strain>
    </source>
</reference>